<evidence type="ECO:0000256" key="4">
    <source>
        <dbReference type="ARBA" id="ARBA00023052"/>
    </source>
</evidence>
<comment type="similarity">
    <text evidence="2">Belongs to the alpha-ketoglutarate dehydrogenase family.</text>
</comment>
<dbReference type="InterPro" id="IPR042179">
    <property type="entry name" value="KGD_C_sf"/>
</dbReference>
<evidence type="ECO:0000256" key="3">
    <source>
        <dbReference type="ARBA" id="ARBA00023002"/>
    </source>
</evidence>
<evidence type="ECO:0000313" key="7">
    <source>
        <dbReference type="Proteomes" id="UP000187209"/>
    </source>
</evidence>
<dbReference type="Pfam" id="PF00676">
    <property type="entry name" value="E1_dh"/>
    <property type="match status" value="1"/>
</dbReference>
<feature type="domain" description="Transketolase-like pyrimidine-binding" evidence="5">
    <location>
        <begin position="476"/>
        <end position="672"/>
    </location>
</feature>
<dbReference type="Pfam" id="PF02779">
    <property type="entry name" value="Transket_pyr"/>
    <property type="match status" value="1"/>
</dbReference>
<sequence length="810" mass="91277">MLRYLQSANKAQLATICRGFRNRGDIYGAVNPLNNSDPKSPKVMLEAAHITNRAEQDWVFEEFSKSINTPLPLAQRLNSLRMVTMAETFEHYLHKKFSQYKRYSGEGMESLVPCLYSICQGYHTPDPSSLVLTIAHRGKLAVLVSLMNYPLRNLFWKIKGKSLIPDEVNKDVYYYPDDIATHIAVTSERSELKGLKISMLHNPSHLEIGGSVGMGKTRAKIDRGNEAMHVWVHGDAALAGQGVVYEVTQMAHLHKFRVGGTLHIVANNQIGFTANEATGRSSPYCTDLFKIIEAPVVHVNALSVDDVVKMSYLSTAYRKKWGNDFVIDMVGYRKYGHNEVDDPTFTNPLMYKKIRQLNGCGTEYAQELIKEGVVSQEYVNKLKSGLEDHLNKEFEKADLKYLPKDEKNWLKVDSFQGQWQGFTPLHNKNKVDSGYNKEKLEKIYNLICTVPEDIKAHSILQKNLLARLEGLKKNRIDWPTAELLAMGSLLEQGFNVRLSGEDVIRGTFSQRNIGFFCQDTEKLHIPLSKLSPGKLFVVNSLLSELGVLGFEYGYAMDNPKNLVMWEAQFGDFANMAQPIIDTYVASGEAKWMRQSGLTILLPHGQEGQGPDHSSAGLEKYLSLVNDPLSIQLNIQIANVVYPANYFHLLRSSMLRNFRRPLVIGTPKSGLRNKLAVSPIEDFIENSTFRPVIINNQGNGSKNLFVCNGKVYLDLLTQFPNISVMLIEELAPLPFEEMKENIQKIGKNVVWVQEEPANIGVYGYIRPYLEKICGEVQVVARPPLSASASGSSNDFKMQQDKLYEKISSYLN</sequence>
<comment type="cofactor">
    <cofactor evidence="1">
        <name>thiamine diphosphate</name>
        <dbReference type="ChEBI" id="CHEBI:58937"/>
    </cofactor>
</comment>
<evidence type="ECO:0000256" key="2">
    <source>
        <dbReference type="ARBA" id="ARBA00006936"/>
    </source>
</evidence>
<evidence type="ECO:0000313" key="6">
    <source>
        <dbReference type="EMBL" id="OMJ68807.1"/>
    </source>
</evidence>
<dbReference type="SUPFAM" id="SSF52518">
    <property type="entry name" value="Thiamin diphosphate-binding fold (THDP-binding)"/>
    <property type="match status" value="2"/>
</dbReference>
<dbReference type="Pfam" id="PF16870">
    <property type="entry name" value="OxoGdeHyase_C"/>
    <property type="match status" value="1"/>
</dbReference>
<dbReference type="Gene3D" id="3.40.50.970">
    <property type="match status" value="1"/>
</dbReference>
<reference evidence="6 7" key="1">
    <citation type="submission" date="2016-11" db="EMBL/GenBank/DDBJ databases">
        <title>The macronuclear genome of Stentor coeruleus: a giant cell with tiny introns.</title>
        <authorList>
            <person name="Slabodnick M."/>
            <person name="Ruby J.G."/>
            <person name="Reiff S.B."/>
            <person name="Swart E.C."/>
            <person name="Gosai S."/>
            <person name="Prabakaran S."/>
            <person name="Witkowska E."/>
            <person name="Larue G.E."/>
            <person name="Fisher S."/>
            <person name="Freeman R.M."/>
            <person name="Gunawardena J."/>
            <person name="Chu W."/>
            <person name="Stover N.A."/>
            <person name="Gregory B.D."/>
            <person name="Nowacki M."/>
            <person name="Derisi J."/>
            <person name="Roy S.W."/>
            <person name="Marshall W.F."/>
            <person name="Sood P."/>
        </authorList>
    </citation>
    <scope>NUCLEOTIDE SEQUENCE [LARGE SCALE GENOMIC DNA]</scope>
    <source>
        <strain evidence="6">WM001</strain>
    </source>
</reference>
<gene>
    <name evidence="6" type="ORF">SteCoe_33648</name>
</gene>
<protein>
    <recommendedName>
        <fullName evidence="5">Transketolase-like pyrimidine-binding domain-containing protein</fullName>
    </recommendedName>
</protein>
<proteinExistence type="inferred from homology"/>
<organism evidence="6 7">
    <name type="scientific">Stentor coeruleus</name>
    <dbReference type="NCBI Taxonomy" id="5963"/>
    <lineage>
        <taxon>Eukaryota</taxon>
        <taxon>Sar</taxon>
        <taxon>Alveolata</taxon>
        <taxon>Ciliophora</taxon>
        <taxon>Postciliodesmatophora</taxon>
        <taxon>Heterotrichea</taxon>
        <taxon>Heterotrichida</taxon>
        <taxon>Stentoridae</taxon>
        <taxon>Stentor</taxon>
    </lineage>
</organism>
<dbReference type="Proteomes" id="UP000187209">
    <property type="component" value="Unassembled WGS sequence"/>
</dbReference>
<keyword evidence="3" id="KW-0560">Oxidoreductase</keyword>
<dbReference type="InterPro" id="IPR001017">
    <property type="entry name" value="DH_E1"/>
</dbReference>
<evidence type="ECO:0000259" key="5">
    <source>
        <dbReference type="SMART" id="SM00861"/>
    </source>
</evidence>
<dbReference type="InterPro" id="IPR005475">
    <property type="entry name" value="Transketolase-like_Pyr-bd"/>
</dbReference>
<comment type="caution">
    <text evidence="6">The sequence shown here is derived from an EMBL/GenBank/DDBJ whole genome shotgun (WGS) entry which is preliminary data.</text>
</comment>
<dbReference type="Gene3D" id="3.40.50.11610">
    <property type="entry name" value="Multifunctional 2-oxoglutarate metabolism enzyme, C-terminal domain"/>
    <property type="match status" value="1"/>
</dbReference>
<dbReference type="NCBIfam" id="NF006914">
    <property type="entry name" value="PRK09404.1"/>
    <property type="match status" value="1"/>
</dbReference>
<keyword evidence="4" id="KW-0786">Thiamine pyrophosphate</keyword>
<dbReference type="GO" id="GO:0016624">
    <property type="term" value="F:oxidoreductase activity, acting on the aldehyde or oxo group of donors, disulfide as acceptor"/>
    <property type="evidence" value="ECO:0007669"/>
    <property type="project" value="InterPro"/>
</dbReference>
<dbReference type="EMBL" id="MPUH01001279">
    <property type="protein sequence ID" value="OMJ68807.1"/>
    <property type="molecule type" value="Genomic_DNA"/>
</dbReference>
<dbReference type="OrthoDB" id="413077at2759"/>
<name>A0A1R2AWC6_9CILI</name>
<dbReference type="PANTHER" id="PTHR23152">
    <property type="entry name" value="2-OXOGLUTARATE DEHYDROGENASE"/>
    <property type="match status" value="1"/>
</dbReference>
<dbReference type="PIRSF" id="PIRSF000157">
    <property type="entry name" value="Oxoglu_dh_E1"/>
    <property type="match status" value="1"/>
</dbReference>
<dbReference type="PANTHER" id="PTHR23152:SF4">
    <property type="entry name" value="2-OXOADIPATE DEHYDROGENASE COMPLEX COMPONENT E1"/>
    <property type="match status" value="1"/>
</dbReference>
<dbReference type="Gene3D" id="3.40.50.12470">
    <property type="match status" value="1"/>
</dbReference>
<accession>A0A1R2AWC6</accession>
<keyword evidence="7" id="KW-1185">Reference proteome</keyword>
<dbReference type="InterPro" id="IPR011603">
    <property type="entry name" value="2oxoglutarate_DH_E1"/>
</dbReference>
<dbReference type="InterPro" id="IPR031717">
    <property type="entry name" value="ODO-1/KGD_C"/>
</dbReference>
<dbReference type="SMART" id="SM00861">
    <property type="entry name" value="Transket_pyr"/>
    <property type="match status" value="1"/>
</dbReference>
<dbReference type="InterPro" id="IPR029061">
    <property type="entry name" value="THDP-binding"/>
</dbReference>
<dbReference type="AlphaFoldDB" id="A0A1R2AWC6"/>
<dbReference type="GO" id="GO:0030976">
    <property type="term" value="F:thiamine pyrophosphate binding"/>
    <property type="evidence" value="ECO:0007669"/>
    <property type="project" value="InterPro"/>
</dbReference>
<evidence type="ECO:0000256" key="1">
    <source>
        <dbReference type="ARBA" id="ARBA00001964"/>
    </source>
</evidence>